<dbReference type="RefSeq" id="WP_344699816.1">
    <property type="nucleotide sequence ID" value="NZ_BAABBM010000001.1"/>
</dbReference>
<protein>
    <submittedName>
        <fullName evidence="2">Uncharacterized protein</fullName>
    </submittedName>
</protein>
<evidence type="ECO:0000313" key="3">
    <source>
        <dbReference type="Proteomes" id="UP001500827"/>
    </source>
</evidence>
<dbReference type="InterPro" id="IPR045510">
    <property type="entry name" value="DUF6481"/>
</dbReference>
<evidence type="ECO:0000313" key="2">
    <source>
        <dbReference type="EMBL" id="GAA3903587.1"/>
    </source>
</evidence>
<accession>A0ABP7LPC4</accession>
<name>A0ABP7LPC4_9SPHN</name>
<dbReference type="Proteomes" id="UP001500827">
    <property type="component" value="Unassembled WGS sequence"/>
</dbReference>
<sequence>MSDREAISHKSSYGLDIATPHTFKEYDMASFKDPSFQDRVASAAIAKQKALDQLRAKPPVDEVLMARRRQEHEVRQQALSVERTARSQANAAAKAEKASLKAAEIAATEAAAAKKAARLKPASPEEMKAARDARYAARKARK</sequence>
<organism evidence="2 3">
    <name type="scientific">Sphingomonas limnosediminicola</name>
    <dbReference type="NCBI Taxonomy" id="940133"/>
    <lineage>
        <taxon>Bacteria</taxon>
        <taxon>Pseudomonadati</taxon>
        <taxon>Pseudomonadota</taxon>
        <taxon>Alphaproteobacteria</taxon>
        <taxon>Sphingomonadales</taxon>
        <taxon>Sphingomonadaceae</taxon>
        <taxon>Sphingomonas</taxon>
    </lineage>
</organism>
<reference evidence="3" key="1">
    <citation type="journal article" date="2019" name="Int. J. Syst. Evol. Microbiol.">
        <title>The Global Catalogue of Microorganisms (GCM) 10K type strain sequencing project: providing services to taxonomists for standard genome sequencing and annotation.</title>
        <authorList>
            <consortium name="The Broad Institute Genomics Platform"/>
            <consortium name="The Broad Institute Genome Sequencing Center for Infectious Disease"/>
            <person name="Wu L."/>
            <person name="Ma J."/>
        </authorList>
    </citation>
    <scope>NUCLEOTIDE SEQUENCE [LARGE SCALE GENOMIC DNA]</scope>
    <source>
        <strain evidence="3">JCM 17543</strain>
    </source>
</reference>
<dbReference type="Pfam" id="PF20089">
    <property type="entry name" value="DUF6481"/>
    <property type="match status" value="1"/>
</dbReference>
<dbReference type="EMBL" id="BAABBM010000001">
    <property type="protein sequence ID" value="GAA3903587.1"/>
    <property type="molecule type" value="Genomic_DNA"/>
</dbReference>
<keyword evidence="3" id="KW-1185">Reference proteome</keyword>
<gene>
    <name evidence="2" type="ORF">GCM10022276_22800</name>
</gene>
<feature type="region of interest" description="Disordered" evidence="1">
    <location>
        <begin position="117"/>
        <end position="142"/>
    </location>
</feature>
<proteinExistence type="predicted"/>
<comment type="caution">
    <text evidence="2">The sequence shown here is derived from an EMBL/GenBank/DDBJ whole genome shotgun (WGS) entry which is preliminary data.</text>
</comment>
<evidence type="ECO:0000256" key="1">
    <source>
        <dbReference type="SAM" id="MobiDB-lite"/>
    </source>
</evidence>
<feature type="compositionally biased region" description="Basic and acidic residues" evidence="1">
    <location>
        <begin position="123"/>
        <end position="135"/>
    </location>
</feature>